<dbReference type="EMBL" id="BOLY01000007">
    <property type="protein sequence ID" value="GIZ47318.1"/>
    <property type="molecule type" value="Genomic_DNA"/>
</dbReference>
<evidence type="ECO:0000313" key="3">
    <source>
        <dbReference type="Proteomes" id="UP000825890"/>
    </source>
</evidence>
<dbReference type="InterPro" id="IPR056632">
    <property type="entry name" value="DUF7730"/>
</dbReference>
<feature type="domain" description="DUF7730" evidence="1">
    <location>
        <begin position="86"/>
        <end position="220"/>
    </location>
</feature>
<dbReference type="PANTHER" id="PTHR42085">
    <property type="entry name" value="F-BOX DOMAIN-CONTAINING PROTEIN"/>
    <property type="match status" value="1"/>
</dbReference>
<evidence type="ECO:0000259" key="1">
    <source>
        <dbReference type="Pfam" id="PF24864"/>
    </source>
</evidence>
<keyword evidence="3" id="KW-1185">Reference proteome</keyword>
<evidence type="ECO:0000313" key="2">
    <source>
        <dbReference type="EMBL" id="GIZ47318.1"/>
    </source>
</evidence>
<protein>
    <recommendedName>
        <fullName evidence="1">DUF7730 domain-containing protein</fullName>
    </recommendedName>
</protein>
<gene>
    <name evidence="2" type="ORF">CKM354_001041300</name>
</gene>
<dbReference type="Pfam" id="PF24864">
    <property type="entry name" value="DUF7730"/>
    <property type="match status" value="1"/>
</dbReference>
<sequence>MSAGAPGGDEPDTGPTATLKFVPTKEPTPLREEVAALIEPWRAFDLPLVKRTYNMHGEVDLKISVSAARAYLCQCLEPPREGTFKFMALPAELREKVYKMLLVYPEPGLSRAEEDYVFPWRLVHPSERLVLESTSWIEQGQYRESVLLLPPMHEALAVLRVSKQIHHEALPVFYGLNKFHFGCLPTLYRGLQDRGEDALKQIRYLHMTMDLYAWEQFWDKKLPSLGRMLDSIVLRKLVFSLPQKKDFEALCQKVVSGTDTASTDLSKLDDVDGLGQFVALAQRAESVEWQGDGIFKTWVVGKLEGVEEVIVSDENVPEPTQHTGTGVRVAPYWSRCLAQAVTAVNQSRFWSVKGSIDKLKTLNRSR</sequence>
<dbReference type="RefSeq" id="XP_044661805.1">
    <property type="nucleotide sequence ID" value="XM_044805870.1"/>
</dbReference>
<proteinExistence type="predicted"/>
<dbReference type="AlphaFoldDB" id="A0A9P3CQZ6"/>
<dbReference type="GeneID" id="68295988"/>
<dbReference type="OrthoDB" id="3650687at2759"/>
<dbReference type="InterPro" id="IPR038883">
    <property type="entry name" value="AN11006-like"/>
</dbReference>
<dbReference type="Proteomes" id="UP000825890">
    <property type="component" value="Unassembled WGS sequence"/>
</dbReference>
<comment type="caution">
    <text evidence="2">The sequence shown here is derived from an EMBL/GenBank/DDBJ whole genome shotgun (WGS) entry which is preliminary data.</text>
</comment>
<reference evidence="2 3" key="1">
    <citation type="submission" date="2021-01" db="EMBL/GenBank/DDBJ databases">
        <title>Cercospora kikuchii MAFF 305040 whole genome shotgun sequence.</title>
        <authorList>
            <person name="Kashiwa T."/>
            <person name="Suzuki T."/>
        </authorList>
    </citation>
    <scope>NUCLEOTIDE SEQUENCE [LARGE SCALE GENOMIC DNA]</scope>
    <source>
        <strain evidence="2 3">MAFF 305040</strain>
    </source>
</reference>
<dbReference type="PANTHER" id="PTHR42085:SF2">
    <property type="entry name" value="F-BOX DOMAIN-CONTAINING PROTEIN"/>
    <property type="match status" value="1"/>
</dbReference>
<accession>A0A9P3CQZ6</accession>
<name>A0A9P3CQZ6_9PEZI</name>
<organism evidence="2 3">
    <name type="scientific">Cercospora kikuchii</name>
    <dbReference type="NCBI Taxonomy" id="84275"/>
    <lineage>
        <taxon>Eukaryota</taxon>
        <taxon>Fungi</taxon>
        <taxon>Dikarya</taxon>
        <taxon>Ascomycota</taxon>
        <taxon>Pezizomycotina</taxon>
        <taxon>Dothideomycetes</taxon>
        <taxon>Dothideomycetidae</taxon>
        <taxon>Mycosphaerellales</taxon>
        <taxon>Mycosphaerellaceae</taxon>
        <taxon>Cercospora</taxon>
    </lineage>
</organism>